<feature type="non-terminal residue" evidence="5">
    <location>
        <position position="1"/>
    </location>
</feature>
<evidence type="ECO:0000259" key="3">
    <source>
        <dbReference type="Pfam" id="PF00685"/>
    </source>
</evidence>
<keyword evidence="2" id="KW-0808">Transferase</keyword>
<dbReference type="InterPro" id="IPR027417">
    <property type="entry name" value="P-loop_NTPase"/>
</dbReference>
<name>A0A4Y2SVV7_ARAVE</name>
<organism evidence="5 6">
    <name type="scientific">Araneus ventricosus</name>
    <name type="common">Orbweaver spider</name>
    <name type="synonym">Epeira ventricosa</name>
    <dbReference type="NCBI Taxonomy" id="182803"/>
    <lineage>
        <taxon>Eukaryota</taxon>
        <taxon>Metazoa</taxon>
        <taxon>Ecdysozoa</taxon>
        <taxon>Arthropoda</taxon>
        <taxon>Chelicerata</taxon>
        <taxon>Arachnida</taxon>
        <taxon>Araneae</taxon>
        <taxon>Araneomorphae</taxon>
        <taxon>Entelegynae</taxon>
        <taxon>Araneoidea</taxon>
        <taxon>Araneidae</taxon>
        <taxon>Araneus</taxon>
    </lineage>
</organism>
<comment type="similarity">
    <text evidence="1">Belongs to the sulfotransferase 1 family.</text>
</comment>
<dbReference type="GO" id="GO:0008146">
    <property type="term" value="F:sulfotransferase activity"/>
    <property type="evidence" value="ECO:0007669"/>
    <property type="project" value="InterPro"/>
</dbReference>
<dbReference type="Pfam" id="PF00685">
    <property type="entry name" value="Sulfotransfer_1"/>
    <property type="match status" value="2"/>
</dbReference>
<sequence length="148" mass="17402">NDPNVLFMTYEEMKENPEASVLKLASFIDEEKYAKPLREDPEKLQAILKYSSFKHMKETVNKGFEELFSMSEEEVLKSDLPEAMKKMITAKIPKEVIQEKPPAVNFIRKGITGDWKNYFNEDQSKRLEKKFAERTKGTDLPNLWKNYM</sequence>
<evidence type="ECO:0000313" key="4">
    <source>
        <dbReference type="EMBL" id="GBN92460.1"/>
    </source>
</evidence>
<feature type="domain" description="Sulfotransferase" evidence="3">
    <location>
        <begin position="1"/>
        <end position="69"/>
    </location>
</feature>
<evidence type="ECO:0000256" key="2">
    <source>
        <dbReference type="ARBA" id="ARBA00022679"/>
    </source>
</evidence>
<dbReference type="PANTHER" id="PTHR11783">
    <property type="entry name" value="SULFOTRANSFERASE SULT"/>
    <property type="match status" value="1"/>
</dbReference>
<dbReference type="Gene3D" id="3.40.50.300">
    <property type="entry name" value="P-loop containing nucleotide triphosphate hydrolases"/>
    <property type="match status" value="1"/>
</dbReference>
<reference evidence="5 6" key="1">
    <citation type="journal article" date="2019" name="Sci. Rep.">
        <title>Orb-weaving spider Araneus ventricosus genome elucidates the spidroin gene catalogue.</title>
        <authorList>
            <person name="Kono N."/>
            <person name="Nakamura H."/>
            <person name="Ohtoshi R."/>
            <person name="Moran D.A.P."/>
            <person name="Shinohara A."/>
            <person name="Yoshida Y."/>
            <person name="Fujiwara M."/>
            <person name="Mori M."/>
            <person name="Tomita M."/>
            <person name="Arakawa K."/>
        </authorList>
    </citation>
    <scope>NUCLEOTIDE SEQUENCE [LARGE SCALE GENOMIC DNA]</scope>
</reference>
<dbReference type="EMBL" id="BGPR01024392">
    <property type="protein sequence ID" value="GBN92460.1"/>
    <property type="molecule type" value="Genomic_DNA"/>
</dbReference>
<keyword evidence="6" id="KW-1185">Reference proteome</keyword>
<dbReference type="InterPro" id="IPR000863">
    <property type="entry name" value="Sulfotransferase_dom"/>
</dbReference>
<evidence type="ECO:0000313" key="6">
    <source>
        <dbReference type="Proteomes" id="UP000499080"/>
    </source>
</evidence>
<gene>
    <name evidence="4" type="ORF">AVEN_138593_1</name>
    <name evidence="5" type="ORF">AVEN_240978_1</name>
</gene>
<accession>A0A4Y2SVV7</accession>
<proteinExistence type="inferred from homology"/>
<feature type="domain" description="Sulfotransferase" evidence="3">
    <location>
        <begin position="85"/>
        <end position="138"/>
    </location>
</feature>
<dbReference type="AlphaFoldDB" id="A0A4Y2SVV7"/>
<dbReference type="Proteomes" id="UP000499080">
    <property type="component" value="Unassembled WGS sequence"/>
</dbReference>
<evidence type="ECO:0000256" key="1">
    <source>
        <dbReference type="ARBA" id="ARBA00005771"/>
    </source>
</evidence>
<dbReference type="SUPFAM" id="SSF52540">
    <property type="entry name" value="P-loop containing nucleoside triphosphate hydrolases"/>
    <property type="match status" value="1"/>
</dbReference>
<dbReference type="EMBL" id="BGPR01024393">
    <property type="protein sequence ID" value="GBN92462.1"/>
    <property type="molecule type" value="Genomic_DNA"/>
</dbReference>
<dbReference type="OrthoDB" id="205623at2759"/>
<protein>
    <recommendedName>
        <fullName evidence="3">Sulfotransferase domain-containing protein</fullName>
    </recommendedName>
</protein>
<comment type="caution">
    <text evidence="5">The sequence shown here is derived from an EMBL/GenBank/DDBJ whole genome shotgun (WGS) entry which is preliminary data.</text>
</comment>
<evidence type="ECO:0000313" key="5">
    <source>
        <dbReference type="EMBL" id="GBN92462.1"/>
    </source>
</evidence>